<dbReference type="InterPro" id="IPR057326">
    <property type="entry name" value="KR_dom"/>
</dbReference>
<organism evidence="11 12">
    <name type="scientific">Panaeolus cyanescens</name>
    <dbReference type="NCBI Taxonomy" id="181874"/>
    <lineage>
        <taxon>Eukaryota</taxon>
        <taxon>Fungi</taxon>
        <taxon>Dikarya</taxon>
        <taxon>Basidiomycota</taxon>
        <taxon>Agaricomycotina</taxon>
        <taxon>Agaricomycetes</taxon>
        <taxon>Agaricomycetidae</taxon>
        <taxon>Agaricales</taxon>
        <taxon>Agaricineae</taxon>
        <taxon>Galeropsidaceae</taxon>
        <taxon>Panaeolus</taxon>
    </lineage>
</organism>
<dbReference type="InterPro" id="IPR009081">
    <property type="entry name" value="PP-bd_ACP"/>
</dbReference>
<dbReference type="SUPFAM" id="SSF52151">
    <property type="entry name" value="FabD/lysophospholipase-like"/>
    <property type="match status" value="1"/>
</dbReference>
<dbReference type="SMART" id="SM00822">
    <property type="entry name" value="PKS_KR"/>
    <property type="match status" value="1"/>
</dbReference>
<dbReference type="InterPro" id="IPR016039">
    <property type="entry name" value="Thiolase-like"/>
</dbReference>
<evidence type="ECO:0000313" key="12">
    <source>
        <dbReference type="Proteomes" id="UP000284842"/>
    </source>
</evidence>
<keyword evidence="8" id="KW-0732">Signal</keyword>
<dbReference type="InParanoid" id="A0A409W3F6"/>
<dbReference type="SUPFAM" id="SSF51735">
    <property type="entry name" value="NAD(P)-binding Rossmann-fold domains"/>
    <property type="match status" value="2"/>
</dbReference>
<evidence type="ECO:0000259" key="10">
    <source>
        <dbReference type="PROSITE" id="PS52019"/>
    </source>
</evidence>
<dbReference type="SMART" id="SM00827">
    <property type="entry name" value="PKS_AT"/>
    <property type="match status" value="1"/>
</dbReference>
<dbReference type="InterPro" id="IPR020841">
    <property type="entry name" value="PKS_Beta-ketoAc_synthase_dom"/>
</dbReference>
<dbReference type="InterPro" id="IPR020807">
    <property type="entry name" value="PKS_DH"/>
</dbReference>
<dbReference type="Pfam" id="PF00109">
    <property type="entry name" value="ketoacyl-synt"/>
    <property type="match status" value="1"/>
</dbReference>
<reference evidence="11 12" key="1">
    <citation type="journal article" date="2018" name="Evol. Lett.">
        <title>Horizontal gene cluster transfer increased hallucinogenic mushroom diversity.</title>
        <authorList>
            <person name="Reynolds H.T."/>
            <person name="Vijayakumar V."/>
            <person name="Gluck-Thaler E."/>
            <person name="Korotkin H.B."/>
            <person name="Matheny P.B."/>
            <person name="Slot J.C."/>
        </authorList>
    </citation>
    <scope>NUCLEOTIDE SEQUENCE [LARGE SCALE GENOMIC DNA]</scope>
    <source>
        <strain evidence="11 12">2629</strain>
    </source>
</reference>
<keyword evidence="1" id="KW-0596">Phosphopantetheine</keyword>
<sequence length="2621" mass="286121">MSPPIAIVSSSLLVVVNSLEHIFQVGVSVELPSGDYSTENLNHQTFFEFLLSGGEAYGVAPSDRFNLQAWKGTGLGKIHVDKGAFLKNIDTFDNVEFGISSKDAQTMAPASRKLLENSFLALLDSGIDYRLKSVGCYMSGTSLDVTNVSDPDEYDAKGSFAGYPSMIANRISNHLDLLGPSVPMDTACSSTLTAMHLAVQAISNGDCEAALVGGCQLNHRFIDWMTYSQGSLLAKDGKCKPFDSKADGFSRAEGCAVVVIKRLEDAIRDNDHIYATILGTAINSTGGAAPPGAPVGESQRDAMIQAFKRAGKSPRDVDFVELHATGTAKGDPTEANWVGEHFHRADDLIVGSVKGNIGHTEIVAFLASLSKSISILNNRVIPPQVNVRELNPAIKWKDYRLRLPLGPTPLPCRSNDKSLIAIAGSGIGGSNGHVVIESAPAFVAPSQQTDGLKRPTLITVGGLSSRAVAAFSDALKANFNAYLEDLPGLSTVLGRRTKQATWRSYTILGADQTSLPEIPGAQHAPRLPNSLVWVFSGQGPQHKDMGRELFEAFPVFRQSVLEMDEVFKSATGVSIIEDYGLFHGQGTLKLPDVWPIRLVLPSIAIFQIALFDLLASLGVKPHVIVGHSAGETAMLYASGAAPKAMAVELAIIRGRCFTPIEQLGGTMAAVSCNAEEMQKMIDEYRLTMSQGTVDIACFNAPSAVAIAGDEIVIDALVEKAESRRIFARKIRTKVPFHSSMMEWAKDSYMDALEDLFKRYPGDHTPHIPVFSTCTGKLFEGAFDAQYFWTNTRSPVRFTEAMDSIKAAHPSSTFVEFSPHPVLASYVSSMASESSTVLHSVQRPKKGAASTEYVDLLHLLGKITSAGHNDVDFTALNHRKCAQFNIPLPAYPFVKKTYPLYPDTPAMAKQLMTPNGPLNHPFLRMNKETHPTLAEHVIRGEPIMPAAGFLEMALEFGAPTLMNVNLRSILSLSSEKPVQVDIKLDGAFWTVHSTATSKLRNGTSVPKLHADGYLSYEVPLQLPPLDIGAVRGRCPDHVGSAFYPSLSYFSNYGPPFQRVTSVFYGRNEALASINGLDEALLREGKYLLHPTILDACIQVTAYKPFHGDYDPNVYYLPAHLDAVVVHEPLKDGFFPAHIYAHVELKKWTPTGMHYDISLVDDSGVRLCTFFGLEVAKHHINPVMDISRPFQATHQPVFHQERKIVELPVAFEQRVDLFSALDKFVIRHQALMKNAASSGPVDLKSFGPILNYKWSSYLETFNASENIVHEGPQFDAAIATSVAALRDALTSICKNSSKVVDILVISNIKNEVLPTSLTKVLAEFGSSYLQLFFNSKHVSASPSVSNGIVRKVNVNFTADGPEGIQDQLFDIVLTLNVANDQVDPFILAKNAQELLTPGGTLIATERNMTAWENSALGVLWYNATYGQPTPADTYALDKYTSSFKDHGLKVLHSRYSEDIDPFHFSLIAQKASYVLGTLPTTAIFDSQEDFVYAYSFGNEMDLQWELSGLNVLQKLNIWITATEGRDGGAAQGLTRALRREYVSWTVRLVIFPAEYHDDERQSIIENFPAELRQEREIYISNDKQVLVSRLVPYSLPGLPVSKAGDESAVSTLPPHHISVRPLSSSVQGQIAGFVARVEDGNLSELKHGAIVVGLTDKPITDVINLDAGSVYQVSPNFIHHADFVSTVVPGLVTSILAPGFATFAREHRLASMRILLTHSDSLMGQNIMATLSRHCASVDRVTQDTNLFELSKLVGADYDLIVSGYSDRPYIQMLNAIQRDGGKTFLWNEPSSGLRQVLRSDPCAVGDALRHALDTIGVDIPSLKQVTTEINSQLNGRSGETQSGNKSGQTRFDPSKAYVILGGIGTIGAHLAMYMYQHGARRIVLTSRSGQKSLQKNPNVIISRMLNYLAESPELDLSFHAVDATAPDSMADLVKELGRDTIGGCIILTAVLSDRVFNHLSEEEFTTVFHAKLGALETVKKVVDVEKMEFVCSFTSVSGLFGFGGQTNYGAANTALEEETSHLSNGFSFVCPGVLDSTLMLAGTGEESVARLNHHIPWSVSAEDMIAFFDDAMYRFQQGQSVGRYVPDLNWEGLERTQGIPRIGHHLIPSQSTEVQEDQDDMERMADIVRGVLDIPAADFSPHVPLTAYGIDSLSASRISFLLRPYVEVTQIQLLADLSLNDLRPQTDDVSEAVMPQEIVKPAAPKTKPVLMEEMLGKYAANLTPAEPLETPITASHEATLITGTTGTLGAHVLSQLLQRPEIGRVYALNRARVGTSLRDRQHKIFAREGLDLSLLDSSKLVLLQGDLTNADLGLETKQVDELLSSVTHVIHNAWAVDFLTSLSDHEDLIQGTRHLIDFAQRSRLSVKPSLSYISTIGIFQDPKQAGYTSYAPEEPVLDPKVSIQTGYIESKWVAERLFQLAAEKGGLKTNVIRVGLLTGSSNGSWDASQWFPAIAQSATYLGCLPEGNDLISWIPVDVASSAIVDMRQATSPTGPETLHLVHPSPARWKDIMEPLAEIFNVPLVPYLEWFARLESSARQADSGKSSSPSSTRAALKLTHFYRIALGSSPEVTESMGLLPNVSAQKGFSASATLQSDCLMSLGREDVNKWVSYWRSIGFLPSA</sequence>
<dbReference type="Gene3D" id="3.10.129.110">
    <property type="entry name" value="Polyketide synthase dehydratase"/>
    <property type="match status" value="1"/>
</dbReference>
<feature type="domain" description="PKS/mFAS DH" evidence="10">
    <location>
        <begin position="903"/>
        <end position="1182"/>
    </location>
</feature>
<comment type="caution">
    <text evidence="11">The sequence shown here is derived from an EMBL/GenBank/DDBJ whole genome shotgun (WGS) entry which is preliminary data.</text>
</comment>
<dbReference type="InterPro" id="IPR013120">
    <property type="entry name" value="FAR_NAD-bd"/>
</dbReference>
<keyword evidence="5" id="KW-0511">Multifunctional enzyme</keyword>
<dbReference type="Pfam" id="PF00698">
    <property type="entry name" value="Acyl_transf_1"/>
    <property type="match status" value="1"/>
</dbReference>
<dbReference type="CDD" id="cd00833">
    <property type="entry name" value="PKS"/>
    <property type="match status" value="1"/>
</dbReference>
<feature type="domain" description="Ketosynthase family 3 (KS3)" evidence="9">
    <location>
        <begin position="19"/>
        <end position="438"/>
    </location>
</feature>
<evidence type="ECO:0000256" key="6">
    <source>
        <dbReference type="PROSITE-ProRule" id="PRU01363"/>
    </source>
</evidence>
<feature type="region of interest" description="Disordered" evidence="7">
    <location>
        <begin position="1829"/>
        <end position="1848"/>
    </location>
</feature>
<dbReference type="EMBL" id="NHTK01005840">
    <property type="protein sequence ID" value="PPQ73012.1"/>
    <property type="molecule type" value="Genomic_DNA"/>
</dbReference>
<feature type="active site" description="Proton donor; for dehydratase activity" evidence="6">
    <location>
        <position position="1093"/>
    </location>
</feature>
<evidence type="ECO:0000256" key="4">
    <source>
        <dbReference type="ARBA" id="ARBA00023026"/>
    </source>
</evidence>
<dbReference type="SMART" id="SM00825">
    <property type="entry name" value="PKS_KS"/>
    <property type="match status" value="1"/>
</dbReference>
<dbReference type="InterPro" id="IPR013968">
    <property type="entry name" value="PKS_KR"/>
</dbReference>
<dbReference type="PROSITE" id="PS52019">
    <property type="entry name" value="PKS_MFAS_DH"/>
    <property type="match status" value="1"/>
</dbReference>
<keyword evidence="2" id="KW-0597">Phosphoprotein</keyword>
<feature type="region of interest" description="C-terminal hotdog fold" evidence="6">
    <location>
        <begin position="1032"/>
        <end position="1182"/>
    </location>
</feature>
<evidence type="ECO:0008006" key="13">
    <source>
        <dbReference type="Google" id="ProtNLM"/>
    </source>
</evidence>
<dbReference type="InterPro" id="IPR014043">
    <property type="entry name" value="Acyl_transferase_dom"/>
</dbReference>
<dbReference type="InterPro" id="IPR014030">
    <property type="entry name" value="Ketoacyl_synth_N"/>
</dbReference>
<gene>
    <name evidence="11" type="ORF">CVT24_001401</name>
</gene>
<dbReference type="PANTHER" id="PTHR43775">
    <property type="entry name" value="FATTY ACID SYNTHASE"/>
    <property type="match status" value="1"/>
</dbReference>
<keyword evidence="4" id="KW-0843">Virulence</keyword>
<dbReference type="SUPFAM" id="SSF55048">
    <property type="entry name" value="Probable ACP-binding domain of malonyl-CoA ACP transacylase"/>
    <property type="match status" value="1"/>
</dbReference>
<dbReference type="SMART" id="SM00826">
    <property type="entry name" value="PKS_DH"/>
    <property type="match status" value="1"/>
</dbReference>
<dbReference type="Gene3D" id="3.40.50.150">
    <property type="entry name" value="Vaccinia Virus protein VP39"/>
    <property type="match status" value="1"/>
</dbReference>
<feature type="signal peptide" evidence="8">
    <location>
        <begin position="1"/>
        <end position="18"/>
    </location>
</feature>
<name>A0A409W3F6_9AGAR</name>
<dbReference type="InterPro" id="IPR049900">
    <property type="entry name" value="PKS_mFAS_DH"/>
</dbReference>
<dbReference type="InterPro" id="IPR014031">
    <property type="entry name" value="Ketoacyl_synth_C"/>
</dbReference>
<dbReference type="GO" id="GO:0004315">
    <property type="term" value="F:3-oxoacyl-[acyl-carrier-protein] synthase activity"/>
    <property type="evidence" value="ECO:0007669"/>
    <property type="project" value="InterPro"/>
</dbReference>
<dbReference type="GO" id="GO:0044550">
    <property type="term" value="P:secondary metabolite biosynthetic process"/>
    <property type="evidence" value="ECO:0007669"/>
    <property type="project" value="UniProtKB-ARBA"/>
</dbReference>
<feature type="region of interest" description="N-terminal hotdog fold" evidence="6">
    <location>
        <begin position="903"/>
        <end position="1020"/>
    </location>
</feature>
<dbReference type="InterPro" id="IPR016036">
    <property type="entry name" value="Malonyl_transacylase_ACP-bd"/>
</dbReference>
<evidence type="ECO:0000256" key="2">
    <source>
        <dbReference type="ARBA" id="ARBA00022553"/>
    </source>
</evidence>
<proteinExistence type="predicted"/>
<evidence type="ECO:0000256" key="3">
    <source>
        <dbReference type="ARBA" id="ARBA00022679"/>
    </source>
</evidence>
<dbReference type="Gene3D" id="3.40.50.720">
    <property type="entry name" value="NAD(P)-binding Rossmann-like Domain"/>
    <property type="match status" value="2"/>
</dbReference>
<protein>
    <recommendedName>
        <fullName evidence="13">Carrier domain-containing protein</fullName>
    </recommendedName>
</protein>
<dbReference type="InterPro" id="IPR049552">
    <property type="entry name" value="PKS_DH_N"/>
</dbReference>
<evidence type="ECO:0000256" key="7">
    <source>
        <dbReference type="SAM" id="MobiDB-lite"/>
    </source>
</evidence>
<dbReference type="Proteomes" id="UP000284842">
    <property type="component" value="Unassembled WGS sequence"/>
</dbReference>
<evidence type="ECO:0000256" key="1">
    <source>
        <dbReference type="ARBA" id="ARBA00022450"/>
    </source>
</evidence>
<dbReference type="InterPro" id="IPR032821">
    <property type="entry name" value="PKS_assoc"/>
</dbReference>
<feature type="active site" description="Proton acceptor; for dehydratase activity" evidence="6">
    <location>
        <position position="935"/>
    </location>
</feature>
<keyword evidence="12" id="KW-1185">Reference proteome</keyword>
<dbReference type="Pfam" id="PF02801">
    <property type="entry name" value="Ketoacyl-synt_C"/>
    <property type="match status" value="1"/>
</dbReference>
<dbReference type="InterPro" id="IPR016035">
    <property type="entry name" value="Acyl_Trfase/lysoPLipase"/>
</dbReference>
<dbReference type="GO" id="GO:0006633">
    <property type="term" value="P:fatty acid biosynthetic process"/>
    <property type="evidence" value="ECO:0007669"/>
    <property type="project" value="InterPro"/>
</dbReference>
<evidence type="ECO:0000256" key="5">
    <source>
        <dbReference type="ARBA" id="ARBA00023268"/>
    </source>
</evidence>
<dbReference type="SUPFAM" id="SSF53901">
    <property type="entry name" value="Thiolase-like"/>
    <property type="match status" value="1"/>
</dbReference>
<dbReference type="PROSITE" id="PS00606">
    <property type="entry name" value="KS3_1"/>
    <property type="match status" value="1"/>
</dbReference>
<feature type="chain" id="PRO_5019556005" description="Carrier domain-containing protein" evidence="8">
    <location>
        <begin position="19"/>
        <end position="2621"/>
    </location>
</feature>
<dbReference type="Pfam" id="PF14765">
    <property type="entry name" value="PS-DH"/>
    <property type="match status" value="1"/>
</dbReference>
<dbReference type="InterPro" id="IPR050091">
    <property type="entry name" value="PKS_NRPS_Biosynth_Enz"/>
</dbReference>
<dbReference type="SUPFAM" id="SSF53335">
    <property type="entry name" value="S-adenosyl-L-methionine-dependent methyltransferases"/>
    <property type="match status" value="1"/>
</dbReference>
<dbReference type="InterPro" id="IPR029063">
    <property type="entry name" value="SAM-dependent_MTases_sf"/>
</dbReference>
<evidence type="ECO:0000256" key="8">
    <source>
        <dbReference type="SAM" id="SignalP"/>
    </source>
</evidence>
<dbReference type="Pfam" id="PF00550">
    <property type="entry name" value="PP-binding"/>
    <property type="match status" value="1"/>
</dbReference>
<keyword evidence="3" id="KW-0808">Transferase</keyword>
<dbReference type="InterPro" id="IPR049551">
    <property type="entry name" value="PKS_DH_C"/>
</dbReference>
<dbReference type="OrthoDB" id="329835at2759"/>
<dbReference type="Pfam" id="PF07993">
    <property type="entry name" value="NAD_binding_4"/>
    <property type="match status" value="1"/>
</dbReference>
<dbReference type="InterPro" id="IPR001227">
    <property type="entry name" value="Ac_transferase_dom_sf"/>
</dbReference>
<dbReference type="PROSITE" id="PS52004">
    <property type="entry name" value="KS3_2"/>
    <property type="match status" value="1"/>
</dbReference>
<dbReference type="InterPro" id="IPR018201">
    <property type="entry name" value="Ketoacyl_synth_AS"/>
</dbReference>
<dbReference type="Gene3D" id="3.40.47.10">
    <property type="match status" value="1"/>
</dbReference>
<accession>A0A409W3F6</accession>
<evidence type="ECO:0000259" key="9">
    <source>
        <dbReference type="PROSITE" id="PS52004"/>
    </source>
</evidence>
<dbReference type="Pfam" id="PF16197">
    <property type="entry name" value="KAsynt_C_assoc"/>
    <property type="match status" value="1"/>
</dbReference>
<evidence type="ECO:0000313" key="11">
    <source>
        <dbReference type="EMBL" id="PPQ73012.1"/>
    </source>
</evidence>
<dbReference type="GO" id="GO:0004312">
    <property type="term" value="F:fatty acid synthase activity"/>
    <property type="evidence" value="ECO:0007669"/>
    <property type="project" value="TreeGrafter"/>
</dbReference>
<dbReference type="Pfam" id="PF21089">
    <property type="entry name" value="PKS_DH_N"/>
    <property type="match status" value="1"/>
</dbReference>
<dbReference type="STRING" id="181874.A0A409W3F6"/>
<dbReference type="Pfam" id="PF08659">
    <property type="entry name" value="KR"/>
    <property type="match status" value="1"/>
</dbReference>
<dbReference type="Gene3D" id="3.40.366.10">
    <property type="entry name" value="Malonyl-Coenzyme A Acyl Carrier Protein, domain 2"/>
    <property type="match status" value="1"/>
</dbReference>
<dbReference type="InterPro" id="IPR036291">
    <property type="entry name" value="NAD(P)-bd_dom_sf"/>
</dbReference>
<dbReference type="PANTHER" id="PTHR43775:SF37">
    <property type="entry name" value="SI:DKEY-61P9.11"/>
    <property type="match status" value="1"/>
</dbReference>
<dbReference type="InterPro" id="IPR042104">
    <property type="entry name" value="PKS_dehydratase_sf"/>
</dbReference>